<evidence type="ECO:0000256" key="4">
    <source>
        <dbReference type="ARBA" id="ARBA00022475"/>
    </source>
</evidence>
<dbReference type="PANTHER" id="PTHR45453:SF2">
    <property type="entry name" value="HISTIDINE KINASE"/>
    <property type="match status" value="1"/>
</dbReference>
<reference evidence="14 15" key="1">
    <citation type="submission" date="2016-07" db="EMBL/GenBank/DDBJ databases">
        <title>Characterization of isolates of Eisenbergiella tayi derived from blood cultures, using whole genome sequencing.</title>
        <authorList>
            <person name="Burdz T."/>
            <person name="Wiebe D."/>
            <person name="Huynh C."/>
            <person name="Bernard K."/>
        </authorList>
    </citation>
    <scope>NUCLEOTIDE SEQUENCE [LARGE SCALE GENOMIC DNA]</scope>
    <source>
        <strain evidence="14 15">NML 110608</strain>
    </source>
</reference>
<feature type="transmembrane region" description="Helical" evidence="12">
    <location>
        <begin position="41"/>
        <end position="61"/>
    </location>
</feature>
<dbReference type="InterPro" id="IPR005467">
    <property type="entry name" value="His_kinase_dom"/>
</dbReference>
<protein>
    <recommendedName>
        <fullName evidence="3">histidine kinase</fullName>
        <ecNumber evidence="3">2.7.13.3</ecNumber>
    </recommendedName>
</protein>
<evidence type="ECO:0000256" key="8">
    <source>
        <dbReference type="ARBA" id="ARBA00022989"/>
    </source>
</evidence>
<evidence type="ECO:0000256" key="3">
    <source>
        <dbReference type="ARBA" id="ARBA00012438"/>
    </source>
</evidence>
<proteinExistence type="predicted"/>
<evidence type="ECO:0000313" key="15">
    <source>
        <dbReference type="Proteomes" id="UP000094067"/>
    </source>
</evidence>
<dbReference type="SMART" id="SM00387">
    <property type="entry name" value="HATPase_c"/>
    <property type="match status" value="1"/>
</dbReference>
<name>A0A1E3AEK9_9FIRM</name>
<dbReference type="Proteomes" id="UP000094067">
    <property type="component" value="Unassembled WGS sequence"/>
</dbReference>
<dbReference type="EC" id="2.7.13.3" evidence="3"/>
<keyword evidence="7 14" id="KW-0418">Kinase</keyword>
<comment type="subcellular location">
    <subcellularLocation>
        <location evidence="2">Cell membrane</location>
        <topology evidence="2">Multi-pass membrane protein</topology>
    </subcellularLocation>
</comment>
<dbReference type="GO" id="GO:0000155">
    <property type="term" value="F:phosphorelay sensor kinase activity"/>
    <property type="evidence" value="ECO:0007669"/>
    <property type="project" value="TreeGrafter"/>
</dbReference>
<dbReference type="InterPro" id="IPR050351">
    <property type="entry name" value="BphY/WalK/GraS-like"/>
</dbReference>
<keyword evidence="11" id="KW-0175">Coiled coil</keyword>
<dbReference type="RefSeq" id="WP_069152512.1">
    <property type="nucleotide sequence ID" value="NZ_MCGH01000002.1"/>
</dbReference>
<keyword evidence="4" id="KW-1003">Cell membrane</keyword>
<dbReference type="EMBL" id="MCGH01000002">
    <property type="protein sequence ID" value="ODM06656.1"/>
    <property type="molecule type" value="Genomic_DNA"/>
</dbReference>
<sequence>MKNRKKYGLDYLREQKGYLLYLLIYVFLLFVWWLCDLPWQPMAYLFLLLTVFASIQILYGLRGYIRRRELLEMYTRQAAEGVFAAEEEKEGLEGDWYGLVKAWYEEYERQKEQNQEEKEQSGKYYTLWSHQIKTPIAAMNLLLQEEETDLKSLKQELWKAEQYVDMALQYQRLDRSGRDLVLKEYPLEMLIKKAVKNMASVFIYNKTGIQIEAMPGNVLTDEKWFLFVLEQVLGNAVKYTAGRENGKIRIYSGRTDKGETVIVEDNGIGIRREDIPRVFEWGYTGYNGRREKRSTGIGLFLCRQVMDMLGQSIEIESEEGKGTRVILGVSRKKFDME</sequence>
<evidence type="ECO:0000256" key="7">
    <source>
        <dbReference type="ARBA" id="ARBA00022777"/>
    </source>
</evidence>
<dbReference type="AlphaFoldDB" id="A0A1E3AEK9"/>
<evidence type="ECO:0000256" key="1">
    <source>
        <dbReference type="ARBA" id="ARBA00000085"/>
    </source>
</evidence>
<dbReference type="Gene3D" id="3.30.565.10">
    <property type="entry name" value="Histidine kinase-like ATPase, C-terminal domain"/>
    <property type="match status" value="1"/>
</dbReference>
<comment type="catalytic activity">
    <reaction evidence="1">
        <text>ATP + protein L-histidine = ADP + protein N-phospho-L-histidine.</text>
        <dbReference type="EC" id="2.7.13.3"/>
    </reaction>
</comment>
<dbReference type="PATRIC" id="fig|1432052.4.peg.2844"/>
<dbReference type="InterPro" id="IPR036890">
    <property type="entry name" value="HATPase_C_sf"/>
</dbReference>
<evidence type="ECO:0000259" key="13">
    <source>
        <dbReference type="PROSITE" id="PS50109"/>
    </source>
</evidence>
<evidence type="ECO:0000256" key="11">
    <source>
        <dbReference type="SAM" id="Coils"/>
    </source>
</evidence>
<dbReference type="GO" id="GO:0005886">
    <property type="term" value="C:plasma membrane"/>
    <property type="evidence" value="ECO:0007669"/>
    <property type="project" value="UniProtKB-SubCell"/>
</dbReference>
<dbReference type="GO" id="GO:0016036">
    <property type="term" value="P:cellular response to phosphate starvation"/>
    <property type="evidence" value="ECO:0007669"/>
    <property type="project" value="TreeGrafter"/>
</dbReference>
<evidence type="ECO:0000256" key="10">
    <source>
        <dbReference type="ARBA" id="ARBA00023136"/>
    </source>
</evidence>
<dbReference type="PROSITE" id="PS50109">
    <property type="entry name" value="HIS_KIN"/>
    <property type="match status" value="1"/>
</dbReference>
<evidence type="ECO:0000256" key="2">
    <source>
        <dbReference type="ARBA" id="ARBA00004651"/>
    </source>
</evidence>
<dbReference type="InterPro" id="IPR004358">
    <property type="entry name" value="Sig_transdc_His_kin-like_C"/>
</dbReference>
<feature type="domain" description="Histidine kinase" evidence="13">
    <location>
        <begin position="127"/>
        <end position="333"/>
    </location>
</feature>
<evidence type="ECO:0000256" key="6">
    <source>
        <dbReference type="ARBA" id="ARBA00022692"/>
    </source>
</evidence>
<gene>
    <name evidence="14" type="primary">graS_1</name>
    <name evidence="14" type="ORF">BEI61_02546</name>
</gene>
<keyword evidence="6 12" id="KW-0812">Transmembrane</keyword>
<dbReference type="PANTHER" id="PTHR45453">
    <property type="entry name" value="PHOSPHATE REGULON SENSOR PROTEIN PHOR"/>
    <property type="match status" value="1"/>
</dbReference>
<keyword evidence="10 12" id="KW-0472">Membrane</keyword>
<comment type="caution">
    <text evidence="14">The sequence shown here is derived from an EMBL/GenBank/DDBJ whole genome shotgun (WGS) entry which is preliminary data.</text>
</comment>
<keyword evidence="5 14" id="KW-0808">Transferase</keyword>
<organism evidence="14 15">
    <name type="scientific">Eisenbergiella tayi</name>
    <dbReference type="NCBI Taxonomy" id="1432052"/>
    <lineage>
        <taxon>Bacteria</taxon>
        <taxon>Bacillati</taxon>
        <taxon>Bacillota</taxon>
        <taxon>Clostridia</taxon>
        <taxon>Lachnospirales</taxon>
        <taxon>Lachnospiraceae</taxon>
        <taxon>Eisenbergiella</taxon>
    </lineage>
</organism>
<evidence type="ECO:0000256" key="5">
    <source>
        <dbReference type="ARBA" id="ARBA00022679"/>
    </source>
</evidence>
<dbReference type="GO" id="GO:0004721">
    <property type="term" value="F:phosphoprotein phosphatase activity"/>
    <property type="evidence" value="ECO:0007669"/>
    <property type="project" value="TreeGrafter"/>
</dbReference>
<dbReference type="PRINTS" id="PR00344">
    <property type="entry name" value="BCTRLSENSOR"/>
</dbReference>
<feature type="transmembrane region" description="Helical" evidence="12">
    <location>
        <begin position="18"/>
        <end position="35"/>
    </location>
</feature>
<evidence type="ECO:0000256" key="9">
    <source>
        <dbReference type="ARBA" id="ARBA00023012"/>
    </source>
</evidence>
<keyword evidence="9" id="KW-0902">Two-component regulatory system</keyword>
<evidence type="ECO:0000256" key="12">
    <source>
        <dbReference type="SAM" id="Phobius"/>
    </source>
</evidence>
<keyword evidence="8 12" id="KW-1133">Transmembrane helix</keyword>
<evidence type="ECO:0000313" key="14">
    <source>
        <dbReference type="EMBL" id="ODM06656.1"/>
    </source>
</evidence>
<dbReference type="InterPro" id="IPR003594">
    <property type="entry name" value="HATPase_dom"/>
</dbReference>
<accession>A0A1E3AEK9</accession>
<dbReference type="Pfam" id="PF02518">
    <property type="entry name" value="HATPase_c"/>
    <property type="match status" value="1"/>
</dbReference>
<dbReference type="SUPFAM" id="SSF55874">
    <property type="entry name" value="ATPase domain of HSP90 chaperone/DNA topoisomerase II/histidine kinase"/>
    <property type="match status" value="1"/>
</dbReference>
<feature type="coiled-coil region" evidence="11">
    <location>
        <begin position="100"/>
        <end position="163"/>
    </location>
</feature>